<proteinExistence type="inferred from homology"/>
<keyword evidence="6" id="KW-1185">Reference proteome</keyword>
<dbReference type="SUPFAM" id="SSF51569">
    <property type="entry name" value="Aldolase"/>
    <property type="match status" value="1"/>
</dbReference>
<name>A0A1G8RCN7_9BACI</name>
<evidence type="ECO:0000256" key="1">
    <source>
        <dbReference type="ARBA" id="ARBA00023239"/>
    </source>
</evidence>
<keyword evidence="1 2" id="KW-0456">Lyase</keyword>
<feature type="active site" description="Schiff-base intermediate with substrate" evidence="3">
    <location>
        <position position="165"/>
    </location>
</feature>
<dbReference type="Proteomes" id="UP000198853">
    <property type="component" value="Unassembled WGS sequence"/>
</dbReference>
<dbReference type="SMART" id="SM01130">
    <property type="entry name" value="DHDPS"/>
    <property type="match status" value="1"/>
</dbReference>
<dbReference type="OrthoDB" id="9771791at2"/>
<dbReference type="Gene3D" id="3.20.20.70">
    <property type="entry name" value="Aldolase class I"/>
    <property type="match status" value="1"/>
</dbReference>
<dbReference type="RefSeq" id="WP_090399452.1">
    <property type="nucleotide sequence ID" value="NZ_FNEN01000017.1"/>
</dbReference>
<feature type="active site" description="Proton donor/acceptor" evidence="3">
    <location>
        <position position="141"/>
    </location>
</feature>
<dbReference type="InterPro" id="IPR013785">
    <property type="entry name" value="Aldolase_TIM"/>
</dbReference>
<sequence>MSFATLKRALQGISAINITPFAHDTLKVREDLLRENIQFLKDHNMNVIVPNGNTGEFYSLTLEESHKVNSIVIDEVQGQCQVVAGVGYDEQTAINMAQSAEALGADGVMIHQPPHPYISGEGLVDYYGSIAQSVNIGVVLYLRQPLLSGQEINQLKKYENIVGVKHAYTDLQKFGELVKTFNDWDAVWVCGSAEAWAPFYYAAGAKGFTSGLVNVEPELSRNLLKALNDNDRDHVLDLWYKIKPFEDMRNGRNSSYNVSVVKEAMKLKGMNPGTVRPPINELTKDNKSEVNKILENWASTVSTRS</sequence>
<dbReference type="PANTHER" id="PTHR12128">
    <property type="entry name" value="DIHYDRODIPICOLINATE SYNTHASE"/>
    <property type="match status" value="1"/>
</dbReference>
<evidence type="ECO:0000256" key="4">
    <source>
        <dbReference type="PIRSR" id="PIRSR001365-2"/>
    </source>
</evidence>
<dbReference type="CDD" id="cd00408">
    <property type="entry name" value="DHDPS-like"/>
    <property type="match status" value="1"/>
</dbReference>
<feature type="binding site" evidence="4">
    <location>
        <position position="54"/>
    </location>
    <ligand>
        <name>pyruvate</name>
        <dbReference type="ChEBI" id="CHEBI:15361"/>
    </ligand>
</feature>
<reference evidence="5 6" key="1">
    <citation type="submission" date="2016-10" db="EMBL/GenBank/DDBJ databases">
        <authorList>
            <person name="de Groot N.N."/>
        </authorList>
    </citation>
    <scope>NUCLEOTIDE SEQUENCE [LARGE SCALE GENOMIC DNA]</scope>
    <source>
        <strain evidence="5 6">DSM 21771</strain>
    </source>
</reference>
<dbReference type="EMBL" id="FNEN01000017">
    <property type="protein sequence ID" value="SDJ14623.1"/>
    <property type="molecule type" value="Genomic_DNA"/>
</dbReference>
<organism evidence="5 6">
    <name type="scientific">Natribacillus halophilus</name>
    <dbReference type="NCBI Taxonomy" id="549003"/>
    <lineage>
        <taxon>Bacteria</taxon>
        <taxon>Bacillati</taxon>
        <taxon>Bacillota</taxon>
        <taxon>Bacilli</taxon>
        <taxon>Bacillales</taxon>
        <taxon>Bacillaceae</taxon>
        <taxon>Natribacillus</taxon>
    </lineage>
</organism>
<accession>A0A1G8RCN7</accession>
<protein>
    <submittedName>
        <fullName evidence="5">4-hydroxy-tetrahydrodipicolinate synthase</fullName>
    </submittedName>
</protein>
<dbReference type="PANTHER" id="PTHR12128:SF19">
    <property type="entry name" value="5-DEHYDRO-4-DEOXYGLUCARATE DEHYDRATASE 2-RELATED"/>
    <property type="match status" value="1"/>
</dbReference>
<evidence type="ECO:0000313" key="6">
    <source>
        <dbReference type="Proteomes" id="UP000198853"/>
    </source>
</evidence>
<gene>
    <name evidence="5" type="ORF">SAMN04488123_1175</name>
</gene>
<dbReference type="GO" id="GO:0008840">
    <property type="term" value="F:4-hydroxy-tetrahydrodipicolinate synthase activity"/>
    <property type="evidence" value="ECO:0007669"/>
    <property type="project" value="TreeGrafter"/>
</dbReference>
<dbReference type="PIRSF" id="PIRSF001365">
    <property type="entry name" value="DHDPS"/>
    <property type="match status" value="1"/>
</dbReference>
<evidence type="ECO:0000256" key="2">
    <source>
        <dbReference type="PIRNR" id="PIRNR001365"/>
    </source>
</evidence>
<comment type="similarity">
    <text evidence="2">Belongs to the DapA family.</text>
</comment>
<dbReference type="InterPro" id="IPR002220">
    <property type="entry name" value="DapA-like"/>
</dbReference>
<evidence type="ECO:0000313" key="5">
    <source>
        <dbReference type="EMBL" id="SDJ14623.1"/>
    </source>
</evidence>
<dbReference type="AlphaFoldDB" id="A0A1G8RCN7"/>
<evidence type="ECO:0000256" key="3">
    <source>
        <dbReference type="PIRSR" id="PIRSR001365-1"/>
    </source>
</evidence>
<dbReference type="Pfam" id="PF00701">
    <property type="entry name" value="DHDPS"/>
    <property type="match status" value="1"/>
</dbReference>